<reference evidence="1 2" key="1">
    <citation type="journal article" date="2019" name="Genome Biol. Evol.">
        <title>Insights into the evolution of the New World diploid cottons (Gossypium, subgenus Houzingenia) based on genome sequencing.</title>
        <authorList>
            <person name="Grover C.E."/>
            <person name="Arick M.A. 2nd"/>
            <person name="Thrash A."/>
            <person name="Conover J.L."/>
            <person name="Sanders W.S."/>
            <person name="Peterson D.G."/>
            <person name="Frelichowski J.E."/>
            <person name="Scheffler J.A."/>
            <person name="Scheffler B.E."/>
            <person name="Wendel J.F."/>
        </authorList>
    </citation>
    <scope>NUCLEOTIDE SEQUENCE [LARGE SCALE GENOMIC DNA]</scope>
    <source>
        <strain evidence="1">8</strain>
        <tissue evidence="1">Leaf</tissue>
    </source>
</reference>
<gene>
    <name evidence="1" type="ORF">Gotri_012469</name>
</gene>
<evidence type="ECO:0000313" key="1">
    <source>
        <dbReference type="EMBL" id="MBA0762924.1"/>
    </source>
</evidence>
<comment type="caution">
    <text evidence="1">The sequence shown here is derived from an EMBL/GenBank/DDBJ whole genome shotgun (WGS) entry which is preliminary data.</text>
</comment>
<feature type="non-terminal residue" evidence="1">
    <location>
        <position position="1"/>
    </location>
</feature>
<dbReference type="EMBL" id="JABEZW010000004">
    <property type="protein sequence ID" value="MBA0762924.1"/>
    <property type="molecule type" value="Genomic_DNA"/>
</dbReference>
<dbReference type="AlphaFoldDB" id="A0A7J9DQU0"/>
<evidence type="ECO:0000313" key="2">
    <source>
        <dbReference type="Proteomes" id="UP000593568"/>
    </source>
</evidence>
<sequence>MVQYHCWEQFCVTSKENAIIPIVQEFYASFGDQEARRPYDEIWETVMVRGDVATWSYTKNAYEPEAFLSHPKNR</sequence>
<name>A0A7J9DQU0_9ROSI</name>
<organism evidence="1 2">
    <name type="scientific">Gossypium trilobum</name>
    <dbReference type="NCBI Taxonomy" id="34281"/>
    <lineage>
        <taxon>Eukaryota</taxon>
        <taxon>Viridiplantae</taxon>
        <taxon>Streptophyta</taxon>
        <taxon>Embryophyta</taxon>
        <taxon>Tracheophyta</taxon>
        <taxon>Spermatophyta</taxon>
        <taxon>Magnoliopsida</taxon>
        <taxon>eudicotyledons</taxon>
        <taxon>Gunneridae</taxon>
        <taxon>Pentapetalae</taxon>
        <taxon>rosids</taxon>
        <taxon>malvids</taxon>
        <taxon>Malvales</taxon>
        <taxon>Malvaceae</taxon>
        <taxon>Malvoideae</taxon>
        <taxon>Gossypium</taxon>
    </lineage>
</organism>
<dbReference type="Proteomes" id="UP000593568">
    <property type="component" value="Unassembled WGS sequence"/>
</dbReference>
<proteinExistence type="predicted"/>
<keyword evidence="2" id="KW-1185">Reference proteome</keyword>
<protein>
    <submittedName>
        <fullName evidence="1">Uncharacterized protein</fullName>
    </submittedName>
</protein>
<accession>A0A7J9DQU0</accession>